<dbReference type="PANTHER" id="PTHR44227">
    <property type="match status" value="1"/>
</dbReference>
<dbReference type="SMART" id="SM00028">
    <property type="entry name" value="TPR"/>
    <property type="match status" value="5"/>
</dbReference>
<keyword evidence="4" id="KW-0812">Transmembrane</keyword>
<evidence type="ECO:0000256" key="3">
    <source>
        <dbReference type="PROSITE-ProRule" id="PRU00339"/>
    </source>
</evidence>
<reference evidence="5 6" key="1">
    <citation type="journal article" date="2016" name="Nat. Commun.">
        <title>Thousands of microbial genomes shed light on interconnected biogeochemical processes in an aquifer system.</title>
        <authorList>
            <person name="Anantharaman K."/>
            <person name="Brown C.T."/>
            <person name="Hug L.A."/>
            <person name="Sharon I."/>
            <person name="Castelle C.J."/>
            <person name="Probst A.J."/>
            <person name="Thomas B.C."/>
            <person name="Singh A."/>
            <person name="Wilkins M.J."/>
            <person name="Karaoz U."/>
            <person name="Brodie E.L."/>
            <person name="Williams K.H."/>
            <person name="Hubbard S.S."/>
            <person name="Banfield J.F."/>
        </authorList>
    </citation>
    <scope>NUCLEOTIDE SEQUENCE [LARGE SCALE GENOMIC DNA]</scope>
</reference>
<feature type="transmembrane region" description="Helical" evidence="4">
    <location>
        <begin position="214"/>
        <end position="233"/>
    </location>
</feature>
<dbReference type="SUPFAM" id="SSF48452">
    <property type="entry name" value="TPR-like"/>
    <property type="match status" value="1"/>
</dbReference>
<evidence type="ECO:0000313" key="6">
    <source>
        <dbReference type="Proteomes" id="UP000176923"/>
    </source>
</evidence>
<dbReference type="AlphaFoldDB" id="A0A1F5ZLU0"/>
<dbReference type="PANTHER" id="PTHR44227:SF3">
    <property type="entry name" value="PROTEIN O-MANNOSYL-TRANSFERASE TMTC4"/>
    <property type="match status" value="1"/>
</dbReference>
<dbReference type="InterPro" id="IPR052346">
    <property type="entry name" value="O-mannosyl-transferase_TMTC"/>
</dbReference>
<dbReference type="Proteomes" id="UP000176923">
    <property type="component" value="Unassembled WGS sequence"/>
</dbReference>
<feature type="repeat" description="TPR" evidence="3">
    <location>
        <begin position="437"/>
        <end position="470"/>
    </location>
</feature>
<feature type="repeat" description="TPR" evidence="3">
    <location>
        <begin position="505"/>
        <end position="538"/>
    </location>
</feature>
<gene>
    <name evidence="5" type="ORF">A3D77_05095</name>
</gene>
<comment type="caution">
    <text evidence="5">The sequence shown here is derived from an EMBL/GenBank/DDBJ whole genome shotgun (WGS) entry which is preliminary data.</text>
</comment>
<keyword evidence="2 3" id="KW-0802">TPR repeat</keyword>
<dbReference type="Pfam" id="PF13181">
    <property type="entry name" value="TPR_8"/>
    <property type="match status" value="1"/>
</dbReference>
<feature type="transmembrane region" description="Helical" evidence="4">
    <location>
        <begin position="150"/>
        <end position="170"/>
    </location>
</feature>
<dbReference type="Pfam" id="PF00515">
    <property type="entry name" value="TPR_1"/>
    <property type="match status" value="1"/>
</dbReference>
<dbReference type="PROSITE" id="PS50293">
    <property type="entry name" value="TPR_REGION"/>
    <property type="match status" value="1"/>
</dbReference>
<dbReference type="EMBL" id="MFJL01000036">
    <property type="protein sequence ID" value="OGG13440.1"/>
    <property type="molecule type" value="Genomic_DNA"/>
</dbReference>
<feature type="transmembrane region" description="Helical" evidence="4">
    <location>
        <begin position="302"/>
        <end position="320"/>
    </location>
</feature>
<feature type="transmembrane region" description="Helical" evidence="4">
    <location>
        <begin position="120"/>
        <end position="138"/>
    </location>
</feature>
<sequence length="622" mass="71369">MKKVIFNRTHFLLLLHLLLIAVVAIASYSNTITSGFVYDDATSVIRQPVIRHVSDIFTLWNLRPSRFITTLTFALNFHFSGLNATPYHVTNIIVHLFAGWVVYFLLNQFVQYFVKKNRHSYFSLLPLFGALLFISHPLQTESVSFITQRTSSIAALFYLLTLLFFLKATAHPHINRVYFILSLLCTTVALLTKENAYTLPLSIFLLSYFFKRKFFPLAPLYFLLSLFLLYVSYFRPGGIFVKSSSNYSLPSFSMAKKSLITPLQYGATQPRVIMTYLRLIFVPIGQTIDYDYPLSHSLFDKSTIISTVFLAMLFLTAVFIRKKAPPLSFGILFFFVTLIIESSIIPIDDVIFEHRLYLPIAGIIISSSFIIFYFYAWVITKYVKNNHILKNRFTKEFYLLLILLIFILCIVTFQRNRVWKNEHALWIDAVIKSPGKARVHYNLGVSEAEMGYLSDAMAEFENTIRLDNRYVDAYHNLGALHEMKKDSSKAASLYLEGLKIAPHNTHLRNSLAVLFAKEGKTDEAIQEYLTILQDDPANIHALNSLGVLYLKKDQLDEAEKILTKATRANPKYENAYINLGAVYVKEGKLNLAIKQYEKALEINPNLHLTLDKMLAQLKNSSK</sequence>
<keyword evidence="4" id="KW-1133">Transmembrane helix</keyword>
<dbReference type="InterPro" id="IPR011990">
    <property type="entry name" value="TPR-like_helical_dom_sf"/>
</dbReference>
<name>A0A1F5ZLU0_9BACT</name>
<evidence type="ECO:0000256" key="1">
    <source>
        <dbReference type="ARBA" id="ARBA00022737"/>
    </source>
</evidence>
<feature type="transmembrane region" description="Helical" evidence="4">
    <location>
        <begin position="176"/>
        <end position="193"/>
    </location>
</feature>
<proteinExistence type="predicted"/>
<organism evidence="5 6">
    <name type="scientific">Candidatus Gottesmanbacteria bacterium RIFCSPHIGHO2_02_FULL_39_11</name>
    <dbReference type="NCBI Taxonomy" id="1798382"/>
    <lineage>
        <taxon>Bacteria</taxon>
        <taxon>Candidatus Gottesmaniibacteriota</taxon>
    </lineage>
</organism>
<keyword evidence="1" id="KW-0677">Repeat</keyword>
<evidence type="ECO:0000256" key="2">
    <source>
        <dbReference type="ARBA" id="ARBA00022803"/>
    </source>
</evidence>
<evidence type="ECO:0000313" key="5">
    <source>
        <dbReference type="EMBL" id="OGG13440.1"/>
    </source>
</evidence>
<evidence type="ECO:0000256" key="4">
    <source>
        <dbReference type="SAM" id="Phobius"/>
    </source>
</evidence>
<dbReference type="Gene3D" id="1.25.40.10">
    <property type="entry name" value="Tetratricopeptide repeat domain"/>
    <property type="match status" value="2"/>
</dbReference>
<dbReference type="InterPro" id="IPR019734">
    <property type="entry name" value="TPR_rpt"/>
</dbReference>
<protein>
    <submittedName>
        <fullName evidence="5">Uncharacterized protein</fullName>
    </submittedName>
</protein>
<accession>A0A1F5ZLU0</accession>
<feature type="transmembrane region" description="Helical" evidence="4">
    <location>
        <begin position="327"/>
        <end position="345"/>
    </location>
</feature>
<dbReference type="STRING" id="1798382.A3D77_05095"/>
<feature type="repeat" description="TPR" evidence="3">
    <location>
        <begin position="539"/>
        <end position="572"/>
    </location>
</feature>
<feature type="repeat" description="TPR" evidence="3">
    <location>
        <begin position="573"/>
        <end position="606"/>
    </location>
</feature>
<feature type="transmembrane region" description="Helical" evidence="4">
    <location>
        <begin position="397"/>
        <end position="413"/>
    </location>
</feature>
<feature type="repeat" description="TPR" evidence="3">
    <location>
        <begin position="471"/>
        <end position="504"/>
    </location>
</feature>
<feature type="transmembrane region" description="Helical" evidence="4">
    <location>
        <begin position="357"/>
        <end position="376"/>
    </location>
</feature>
<feature type="transmembrane region" description="Helical" evidence="4">
    <location>
        <begin position="92"/>
        <end position="114"/>
    </location>
</feature>
<dbReference type="PROSITE" id="PS50005">
    <property type="entry name" value="TPR"/>
    <property type="match status" value="5"/>
</dbReference>
<keyword evidence="4" id="KW-0472">Membrane</keyword>